<organism evidence="1 2">
    <name type="scientific">Clostridium weizhouense</name>
    <dbReference type="NCBI Taxonomy" id="2859781"/>
    <lineage>
        <taxon>Bacteria</taxon>
        <taxon>Bacillati</taxon>
        <taxon>Bacillota</taxon>
        <taxon>Clostridia</taxon>
        <taxon>Eubacteriales</taxon>
        <taxon>Clostridiaceae</taxon>
        <taxon>Clostridium</taxon>
    </lineage>
</organism>
<proteinExistence type="predicted"/>
<dbReference type="EMBL" id="JAHXPT010000022">
    <property type="protein sequence ID" value="MBW6411861.1"/>
    <property type="molecule type" value="Genomic_DNA"/>
</dbReference>
<protein>
    <submittedName>
        <fullName evidence="1">Uncharacterized protein</fullName>
    </submittedName>
</protein>
<evidence type="ECO:0000313" key="1">
    <source>
        <dbReference type="EMBL" id="MBW6411861.1"/>
    </source>
</evidence>
<accession>A0ABS7AT70</accession>
<comment type="caution">
    <text evidence="1">The sequence shown here is derived from an EMBL/GenBank/DDBJ whole genome shotgun (WGS) entry which is preliminary data.</text>
</comment>
<dbReference type="Proteomes" id="UP001519921">
    <property type="component" value="Unassembled WGS sequence"/>
</dbReference>
<evidence type="ECO:0000313" key="2">
    <source>
        <dbReference type="Proteomes" id="UP001519921"/>
    </source>
</evidence>
<keyword evidence="2" id="KW-1185">Reference proteome</keyword>
<reference evidence="1 2" key="1">
    <citation type="submission" date="2021-07" db="EMBL/GenBank/DDBJ databases">
        <title>Clostridium weizhouense sp. nov., an anaerobic bacterium isolated from activated sludge of Petroleum wastewater.</title>
        <authorList>
            <person name="Li Q."/>
        </authorList>
    </citation>
    <scope>NUCLEOTIDE SEQUENCE [LARGE SCALE GENOMIC DNA]</scope>
    <source>
        <strain evidence="1 2">YB-6</strain>
    </source>
</reference>
<name>A0ABS7AT70_9CLOT</name>
<sequence>MPNRATITYSNPLLIDEGVSNPSFASKEKLDGHFDKHGTEFKGEYSNADEYIEGARDVINNGYKVQYNYKVKVKGADGKITVTEELRTVYMRFMGTNSKGIAKFEFVGTNLNGDITTYHTESGKTLWKLLNGSNTDKTINPVD</sequence>
<dbReference type="RefSeq" id="WP_219781326.1">
    <property type="nucleotide sequence ID" value="NZ_JAHXPT010000022.1"/>
</dbReference>
<gene>
    <name evidence="1" type="ORF">KYD98_17400</name>
</gene>